<feature type="region of interest" description="Disordered" evidence="1">
    <location>
        <begin position="92"/>
        <end position="116"/>
    </location>
</feature>
<reference evidence="3" key="1">
    <citation type="submission" date="2021-01" db="EMBL/GenBank/DDBJ databases">
        <authorList>
            <person name="Corre E."/>
            <person name="Pelletier E."/>
            <person name="Niang G."/>
            <person name="Scheremetjew M."/>
            <person name="Finn R."/>
            <person name="Kale V."/>
            <person name="Holt S."/>
            <person name="Cochrane G."/>
            <person name="Meng A."/>
            <person name="Brown T."/>
            <person name="Cohen L."/>
        </authorList>
    </citation>
    <scope>NUCLEOTIDE SEQUENCE</scope>
    <source>
        <strain evidence="3">CCMP1594</strain>
    </source>
</reference>
<protein>
    <submittedName>
        <fullName evidence="3">Uncharacterized protein</fullName>
    </submittedName>
</protein>
<sequence>MLGLQAGRRTRPLPQHVDFEDTDTRSLSAVSESDWCSACESSIRRAQVERYGRYGAPSSYYSMGSAEGYCSMGSVYSDEEWCSRCESERRRMQQPMPTGVGTIPFKPKKHKPSSQWRYGTDYPAGPWAPWFWNPKKKEYPSRRPV</sequence>
<evidence type="ECO:0000313" key="3">
    <source>
        <dbReference type="EMBL" id="CAE0812903.1"/>
    </source>
</evidence>
<evidence type="ECO:0000313" key="2">
    <source>
        <dbReference type="EMBL" id="CAE0812900.1"/>
    </source>
</evidence>
<gene>
    <name evidence="2" type="ORF">EGYM00163_LOCUS24051</name>
    <name evidence="3" type="ORF">EGYM00163_LOCUS24054</name>
</gene>
<dbReference type="AlphaFoldDB" id="A0A6T2ACY9"/>
<organism evidence="3">
    <name type="scientific">Eutreptiella gymnastica</name>
    <dbReference type="NCBI Taxonomy" id="73025"/>
    <lineage>
        <taxon>Eukaryota</taxon>
        <taxon>Discoba</taxon>
        <taxon>Euglenozoa</taxon>
        <taxon>Euglenida</taxon>
        <taxon>Spirocuta</taxon>
        <taxon>Euglenophyceae</taxon>
        <taxon>Eutreptiales</taxon>
        <taxon>Eutreptiaceae</taxon>
        <taxon>Eutreptiella</taxon>
    </lineage>
</organism>
<name>A0A6T2ACY9_9EUGL</name>
<dbReference type="EMBL" id="HBJA01068289">
    <property type="protein sequence ID" value="CAE0812900.1"/>
    <property type="molecule type" value="Transcribed_RNA"/>
</dbReference>
<evidence type="ECO:0000256" key="1">
    <source>
        <dbReference type="SAM" id="MobiDB-lite"/>
    </source>
</evidence>
<proteinExistence type="predicted"/>
<feature type="region of interest" description="Disordered" evidence="1">
    <location>
        <begin position="1"/>
        <end position="23"/>
    </location>
</feature>
<dbReference type="EMBL" id="HBJA01068294">
    <property type="protein sequence ID" value="CAE0812903.1"/>
    <property type="molecule type" value="Transcribed_RNA"/>
</dbReference>
<accession>A0A6T2ACY9</accession>